<keyword evidence="3" id="KW-0378">Hydrolase</keyword>
<evidence type="ECO:0000313" key="3">
    <source>
        <dbReference type="EMBL" id="VEH66582.1"/>
    </source>
</evidence>
<feature type="domain" description="ABC transporter" evidence="2">
    <location>
        <begin position="21"/>
        <end position="79"/>
    </location>
</feature>
<dbReference type="EC" id="3.6.3.-" evidence="3"/>
<sequence>MTQFVIETEHLYKRFDQVTALEDINIQIKQGEFIAIMGASGSGKTTLMNILTGLDTASEGKVILDGIDAAQLDEIGRQRFRAEKSAWCSNNSI</sequence>
<dbReference type="STRING" id="758.GCA_000730685_00950"/>
<dbReference type="PANTHER" id="PTHR42781">
    <property type="entry name" value="SPERMIDINE/PUTRESCINE IMPORT ATP-BINDING PROTEIN POTA"/>
    <property type="match status" value="1"/>
</dbReference>
<protein>
    <submittedName>
        <fullName evidence="3">ABC transporter ATP-binding protein</fullName>
        <ecNumber evidence="3">3.6.3.-</ecNumber>
    </submittedName>
</protein>
<dbReference type="InterPro" id="IPR050093">
    <property type="entry name" value="ABC_SmlMolc_Importer"/>
</dbReference>
<keyword evidence="3" id="KW-0547">Nucleotide-binding</keyword>
<keyword evidence="3" id="KW-0067">ATP-binding</keyword>
<keyword evidence="1" id="KW-0813">Transport</keyword>
<dbReference type="GO" id="GO:0016887">
    <property type="term" value="F:ATP hydrolysis activity"/>
    <property type="evidence" value="ECO:0007669"/>
    <property type="project" value="InterPro"/>
</dbReference>
<evidence type="ECO:0000259" key="2">
    <source>
        <dbReference type="Pfam" id="PF00005"/>
    </source>
</evidence>
<dbReference type="Proteomes" id="UP000278733">
    <property type="component" value="Chromosome"/>
</dbReference>
<reference evidence="3 4" key="1">
    <citation type="submission" date="2018-12" db="EMBL/GenBank/DDBJ databases">
        <authorList>
            <consortium name="Pathogen Informatics"/>
        </authorList>
    </citation>
    <scope>NUCLEOTIDE SEQUENCE [LARGE SCALE GENOMIC DNA]</scope>
    <source>
        <strain evidence="3 4">NCTC8284</strain>
    </source>
</reference>
<name>A0A3S4U8Y7_9PAST</name>
<dbReference type="InterPro" id="IPR027417">
    <property type="entry name" value="P-loop_NTPase"/>
</dbReference>
<dbReference type="AlphaFoldDB" id="A0A3S4U8Y7"/>
<dbReference type="SUPFAM" id="SSF52540">
    <property type="entry name" value="P-loop containing nucleoside triphosphate hydrolases"/>
    <property type="match status" value="1"/>
</dbReference>
<evidence type="ECO:0000313" key="4">
    <source>
        <dbReference type="Proteomes" id="UP000278733"/>
    </source>
</evidence>
<evidence type="ECO:0000256" key="1">
    <source>
        <dbReference type="ARBA" id="ARBA00022448"/>
    </source>
</evidence>
<accession>A0A3S4U8Y7</accession>
<dbReference type="Pfam" id="PF00005">
    <property type="entry name" value="ABC_tran"/>
    <property type="match status" value="1"/>
</dbReference>
<proteinExistence type="predicted"/>
<dbReference type="Gene3D" id="3.40.50.300">
    <property type="entry name" value="P-loop containing nucleotide triphosphate hydrolases"/>
    <property type="match status" value="1"/>
</dbReference>
<dbReference type="EMBL" id="LR134405">
    <property type="protein sequence ID" value="VEH66582.1"/>
    <property type="molecule type" value="Genomic_DNA"/>
</dbReference>
<dbReference type="KEGG" id="rpne:NCTC8284_01753"/>
<gene>
    <name evidence="3" type="primary">macB_1</name>
    <name evidence="3" type="ORF">NCTC8284_01753</name>
</gene>
<organism evidence="3 4">
    <name type="scientific">Rodentibacter pneumotropicus</name>
    <dbReference type="NCBI Taxonomy" id="758"/>
    <lineage>
        <taxon>Bacteria</taxon>
        <taxon>Pseudomonadati</taxon>
        <taxon>Pseudomonadota</taxon>
        <taxon>Gammaproteobacteria</taxon>
        <taxon>Pasteurellales</taxon>
        <taxon>Pasteurellaceae</taxon>
        <taxon>Rodentibacter</taxon>
    </lineage>
</organism>
<dbReference type="PANTHER" id="PTHR42781:SF4">
    <property type="entry name" value="SPERMIDINE_PUTRESCINE IMPORT ATP-BINDING PROTEIN POTA"/>
    <property type="match status" value="1"/>
</dbReference>
<dbReference type="InterPro" id="IPR003439">
    <property type="entry name" value="ABC_transporter-like_ATP-bd"/>
</dbReference>
<dbReference type="GO" id="GO:0005524">
    <property type="term" value="F:ATP binding"/>
    <property type="evidence" value="ECO:0007669"/>
    <property type="project" value="UniProtKB-KW"/>
</dbReference>